<organism evidence="1">
    <name type="scientific">marine sediment metagenome</name>
    <dbReference type="NCBI Taxonomy" id="412755"/>
    <lineage>
        <taxon>unclassified sequences</taxon>
        <taxon>metagenomes</taxon>
        <taxon>ecological metagenomes</taxon>
    </lineage>
</organism>
<comment type="caution">
    <text evidence="1">The sequence shown here is derived from an EMBL/GenBank/DDBJ whole genome shotgun (WGS) entry which is preliminary data.</text>
</comment>
<sequence length="111" mass="13167">IEIGVDFAQLVRLIEEQTGQQLIHIKQLEKRIDWFDDQATNMRRAMLLYERWEKGPITDKYGEPIPPPPVPQIKVPPKWLEKRLRIKGRIDRAKAASLRREVSAWKKERTL</sequence>
<name>A0A0F9A7X8_9ZZZZ</name>
<feature type="non-terminal residue" evidence="1">
    <location>
        <position position="1"/>
    </location>
</feature>
<evidence type="ECO:0000313" key="1">
    <source>
        <dbReference type="EMBL" id="KKL05555.1"/>
    </source>
</evidence>
<dbReference type="AlphaFoldDB" id="A0A0F9A7X8"/>
<gene>
    <name evidence="1" type="ORF">LCGC14_2604880</name>
</gene>
<proteinExistence type="predicted"/>
<reference evidence="1" key="1">
    <citation type="journal article" date="2015" name="Nature">
        <title>Complex archaea that bridge the gap between prokaryotes and eukaryotes.</title>
        <authorList>
            <person name="Spang A."/>
            <person name="Saw J.H."/>
            <person name="Jorgensen S.L."/>
            <person name="Zaremba-Niedzwiedzka K."/>
            <person name="Martijn J."/>
            <person name="Lind A.E."/>
            <person name="van Eijk R."/>
            <person name="Schleper C."/>
            <person name="Guy L."/>
            <person name="Ettema T.J."/>
        </authorList>
    </citation>
    <scope>NUCLEOTIDE SEQUENCE</scope>
</reference>
<dbReference type="EMBL" id="LAZR01044065">
    <property type="protein sequence ID" value="KKL05555.1"/>
    <property type="molecule type" value="Genomic_DNA"/>
</dbReference>
<protein>
    <submittedName>
        <fullName evidence="1">Uncharacterized protein</fullName>
    </submittedName>
</protein>
<accession>A0A0F9A7X8</accession>